<gene>
    <name evidence="9" type="ORF">C6P46_000223</name>
</gene>
<evidence type="ECO:0000256" key="3">
    <source>
        <dbReference type="ARBA" id="ARBA00022490"/>
    </source>
</evidence>
<comment type="subunit">
    <text evidence="7">Component of a fungal signal recognition particle (SRP) complex that consists of a 7SL RNA molecule (scR1) and at least six protein subunits: SRP72, SRP68, SRP54, SEC65, SRP21 and SRP14.</text>
</comment>
<evidence type="ECO:0000313" key="9">
    <source>
        <dbReference type="EMBL" id="KAG0667686.1"/>
    </source>
</evidence>
<feature type="region of interest" description="Disordered" evidence="8">
    <location>
        <begin position="36"/>
        <end position="76"/>
    </location>
</feature>
<dbReference type="GO" id="GO:0005786">
    <property type="term" value="C:signal recognition particle, endoplasmic reticulum targeting"/>
    <property type="evidence" value="ECO:0007669"/>
    <property type="project" value="UniProtKB-UniRule"/>
</dbReference>
<dbReference type="GO" id="GO:0008312">
    <property type="term" value="F:7S RNA binding"/>
    <property type="evidence" value="ECO:0007669"/>
    <property type="project" value="UniProtKB-UniRule"/>
</dbReference>
<dbReference type="EMBL" id="PUHQ01000001">
    <property type="protein sequence ID" value="KAG0667686.1"/>
    <property type="molecule type" value="Genomic_DNA"/>
</dbReference>
<keyword evidence="6 7" id="KW-0687">Ribonucleoprotein</keyword>
<keyword evidence="5 7" id="KW-0733">Signal recognition particle</keyword>
<dbReference type="GO" id="GO:0006614">
    <property type="term" value="P:SRP-dependent cotranslational protein targeting to membrane"/>
    <property type="evidence" value="ECO:0007669"/>
    <property type="project" value="UniProtKB-UniRule"/>
</dbReference>
<feature type="compositionally biased region" description="Basic and acidic residues" evidence="8">
    <location>
        <begin position="61"/>
        <end position="75"/>
    </location>
</feature>
<proteinExistence type="inferred from homology"/>
<evidence type="ECO:0000256" key="5">
    <source>
        <dbReference type="ARBA" id="ARBA00023135"/>
    </source>
</evidence>
<sequence length="221" mass="23656">MHLSNAEFLERLAALFAQRKDAGTVFLTQKRLTYETDASTSSPEDVQMTDAAAAAASSSSRARDSTPHDEQDREWPLLLRATDGRGKKDTKIKLSTTVQPADIESFLSSYSTLLRSSFSGGLRPKKKKGDLARQRALKAAKRQAAKATAKGAAVDPATAAVLAGSAGVAAGGGGAAHFAPRLPKVVGPRRGNGVQKRRRLIKRREKAVERFKATRTRATAD</sequence>
<evidence type="ECO:0000256" key="2">
    <source>
        <dbReference type="ARBA" id="ARBA00010349"/>
    </source>
</evidence>
<evidence type="ECO:0000256" key="8">
    <source>
        <dbReference type="SAM" id="MobiDB-lite"/>
    </source>
</evidence>
<dbReference type="SUPFAM" id="SSF54762">
    <property type="entry name" value="Signal recognition particle alu RNA binding heterodimer, SRP9/14"/>
    <property type="match status" value="1"/>
</dbReference>
<dbReference type="Proteomes" id="UP000777482">
    <property type="component" value="Unassembled WGS sequence"/>
</dbReference>
<evidence type="ECO:0000256" key="4">
    <source>
        <dbReference type="ARBA" id="ARBA00022884"/>
    </source>
</evidence>
<protein>
    <recommendedName>
        <fullName evidence="7">Signal recognition particle subunit SRP14</fullName>
    </recommendedName>
    <alternativeName>
        <fullName evidence="7">Signal recognition particle 14 kDa protein</fullName>
    </alternativeName>
</protein>
<accession>A0A9P7B9K1</accession>
<dbReference type="PANTHER" id="PTHR12013">
    <property type="entry name" value="SIGNAL RECOGNITION PARTICLE 14 KD PROTEIN"/>
    <property type="match status" value="1"/>
</dbReference>
<dbReference type="Gene3D" id="3.30.720.10">
    <property type="entry name" value="Signal recognition particle alu RNA binding heterodimer, srp9/1"/>
    <property type="match status" value="1"/>
</dbReference>
<name>A0A9P7B9K1_RHOMI</name>
<evidence type="ECO:0000256" key="6">
    <source>
        <dbReference type="ARBA" id="ARBA00023274"/>
    </source>
</evidence>
<keyword evidence="4 7" id="KW-0694">RNA-binding</keyword>
<organism evidence="9 10">
    <name type="scientific">Rhodotorula mucilaginosa</name>
    <name type="common">Yeast</name>
    <name type="synonym">Rhodotorula rubra</name>
    <dbReference type="NCBI Taxonomy" id="5537"/>
    <lineage>
        <taxon>Eukaryota</taxon>
        <taxon>Fungi</taxon>
        <taxon>Dikarya</taxon>
        <taxon>Basidiomycota</taxon>
        <taxon>Pucciniomycotina</taxon>
        <taxon>Microbotryomycetes</taxon>
        <taxon>Sporidiobolales</taxon>
        <taxon>Sporidiobolaceae</taxon>
        <taxon>Rhodotorula</taxon>
    </lineage>
</organism>
<comment type="function">
    <text evidence="7">Component of the signal recognition particle (SRP) complex, a ribonucleoprotein complex that mediates the cotranslational targeting of secretory and membrane proteins to the endoplasmic reticulum (ER).</text>
</comment>
<reference evidence="9 10" key="1">
    <citation type="submission" date="2020-11" db="EMBL/GenBank/DDBJ databases">
        <title>Kefir isolates.</title>
        <authorList>
            <person name="Marcisauskas S."/>
            <person name="Kim Y."/>
            <person name="Blasche S."/>
        </authorList>
    </citation>
    <scope>NUCLEOTIDE SEQUENCE [LARGE SCALE GENOMIC DNA]</scope>
    <source>
        <strain evidence="9 10">KR</strain>
    </source>
</reference>
<dbReference type="OrthoDB" id="2527964at2759"/>
<evidence type="ECO:0000256" key="1">
    <source>
        <dbReference type="ARBA" id="ARBA00004496"/>
    </source>
</evidence>
<feature type="region of interest" description="Disordered" evidence="8">
    <location>
        <begin position="182"/>
        <end position="201"/>
    </location>
</feature>
<evidence type="ECO:0000313" key="10">
    <source>
        <dbReference type="Proteomes" id="UP000777482"/>
    </source>
</evidence>
<comment type="caution">
    <text evidence="9">The sequence shown here is derived from an EMBL/GenBank/DDBJ whole genome shotgun (WGS) entry which is preliminary data.</text>
</comment>
<dbReference type="GO" id="GO:0030942">
    <property type="term" value="F:endoplasmic reticulum signal peptide binding"/>
    <property type="evidence" value="ECO:0007669"/>
    <property type="project" value="UniProtKB-UniRule"/>
</dbReference>
<comment type="subcellular location">
    <subcellularLocation>
        <location evidence="1 7">Cytoplasm</location>
    </subcellularLocation>
</comment>
<dbReference type="InterPro" id="IPR009018">
    <property type="entry name" value="Signal_recog_particle_SRP9/14"/>
</dbReference>
<feature type="compositionally biased region" description="Low complexity" evidence="8">
    <location>
        <begin position="50"/>
        <end position="60"/>
    </location>
</feature>
<dbReference type="InterPro" id="IPR003210">
    <property type="entry name" value="Signal_recog_particle_SRP14"/>
</dbReference>
<dbReference type="AlphaFoldDB" id="A0A9P7B9K1"/>
<dbReference type="Pfam" id="PF02290">
    <property type="entry name" value="SRP14"/>
    <property type="match status" value="1"/>
</dbReference>
<evidence type="ECO:0000256" key="7">
    <source>
        <dbReference type="RuleBase" id="RU368100"/>
    </source>
</evidence>
<comment type="similarity">
    <text evidence="2 7">Belongs to the SRP14 family.</text>
</comment>
<keyword evidence="10" id="KW-1185">Reference proteome</keyword>
<keyword evidence="3 7" id="KW-0963">Cytoplasm</keyword>